<dbReference type="Gene3D" id="2.60.40.720">
    <property type="match status" value="1"/>
</dbReference>
<dbReference type="GO" id="GO:0000981">
    <property type="term" value="F:DNA-binding transcription factor activity, RNA polymerase II-specific"/>
    <property type="evidence" value="ECO:0007669"/>
    <property type="project" value="TreeGrafter"/>
</dbReference>
<evidence type="ECO:0000313" key="13">
    <source>
        <dbReference type="EnsemblMetazoa" id="GBRI009603-PA"/>
    </source>
</evidence>
<name>A0A1A9W812_9MUSC</name>
<keyword evidence="4" id="KW-0053">Apoptosis</keyword>
<evidence type="ECO:0000259" key="12">
    <source>
        <dbReference type="Pfam" id="PF00870"/>
    </source>
</evidence>
<feature type="domain" description="p53 DNA-binding" evidence="12">
    <location>
        <begin position="50"/>
        <end position="153"/>
    </location>
</feature>
<evidence type="ECO:0000256" key="1">
    <source>
        <dbReference type="ARBA" id="ARBA00001947"/>
    </source>
</evidence>
<dbReference type="Proteomes" id="UP000091820">
    <property type="component" value="Unassembled WGS sequence"/>
</dbReference>
<evidence type="ECO:0000256" key="4">
    <source>
        <dbReference type="ARBA" id="ARBA00022703"/>
    </source>
</evidence>
<dbReference type="PANTHER" id="PTHR11447:SF16">
    <property type="entry name" value="P53 PROTEIN LONG FORM VARIANT 1"/>
    <property type="match status" value="1"/>
</dbReference>
<evidence type="ECO:0000256" key="9">
    <source>
        <dbReference type="ARBA" id="ARBA00023159"/>
    </source>
</evidence>
<dbReference type="EnsemblMetazoa" id="GBRI009603-RA">
    <property type="protein sequence ID" value="GBRI009603-PA"/>
    <property type="gene ID" value="GBRI009603"/>
</dbReference>
<keyword evidence="14" id="KW-1185">Reference proteome</keyword>
<comment type="subcellular location">
    <subcellularLocation>
        <location evidence="2">Nucleus</location>
    </subcellularLocation>
</comment>
<keyword evidence="5" id="KW-0479">Metal-binding</keyword>
<dbReference type="GO" id="GO:0005634">
    <property type="term" value="C:nucleus"/>
    <property type="evidence" value="ECO:0007669"/>
    <property type="project" value="UniProtKB-SubCell"/>
</dbReference>
<evidence type="ECO:0000256" key="6">
    <source>
        <dbReference type="ARBA" id="ARBA00022833"/>
    </source>
</evidence>
<dbReference type="InterPro" id="IPR012346">
    <property type="entry name" value="p53/RUNT-type_TF_DNA-bd_sf"/>
</dbReference>
<dbReference type="AlphaFoldDB" id="A0A1A9W812"/>
<dbReference type="GO" id="GO:0000978">
    <property type="term" value="F:RNA polymerase II cis-regulatory region sequence-specific DNA binding"/>
    <property type="evidence" value="ECO:0007669"/>
    <property type="project" value="TreeGrafter"/>
</dbReference>
<dbReference type="InterPro" id="IPR011615">
    <property type="entry name" value="p53_DNA-bd"/>
</dbReference>
<protein>
    <recommendedName>
        <fullName evidence="12">p53 DNA-binding domain-containing protein</fullName>
    </recommendedName>
</protein>
<dbReference type="VEuPathDB" id="VectorBase:GBRI009603"/>
<dbReference type="PANTHER" id="PTHR11447">
    <property type="entry name" value="CELLULAR TUMOR ANTIGEN P53"/>
    <property type="match status" value="1"/>
</dbReference>
<evidence type="ECO:0000256" key="10">
    <source>
        <dbReference type="ARBA" id="ARBA00023163"/>
    </source>
</evidence>
<accession>A0A1A9W812</accession>
<dbReference type="Pfam" id="PF00870">
    <property type="entry name" value="P53"/>
    <property type="match status" value="1"/>
</dbReference>
<keyword evidence="10" id="KW-0804">Transcription</keyword>
<dbReference type="STRING" id="37001.A0A1A9W812"/>
<evidence type="ECO:0000256" key="8">
    <source>
        <dbReference type="ARBA" id="ARBA00023125"/>
    </source>
</evidence>
<dbReference type="SUPFAM" id="SSF49417">
    <property type="entry name" value="p53-like transcription factors"/>
    <property type="match status" value="1"/>
</dbReference>
<evidence type="ECO:0000256" key="11">
    <source>
        <dbReference type="ARBA" id="ARBA00023242"/>
    </source>
</evidence>
<sequence>MKPQQGQLCLLLLEQRLKADFNFTNLLQNYFGNSFQQSSVHKINLPPSLEEHDEGNYNCRINVQAKGPQIRAKKSNAVYSENLNKLCIKKNENVYIDVHYTLTIPIQPIRVRTFMVFSKDTNEPILRCQNHICEDSNENTKIRRSMVRREHEDIGILWQRDGGEILAQRVLHVKVCTCPRRDKRIEEMPPKGNRKRTANNGK</sequence>
<keyword evidence="11" id="KW-0539">Nucleus</keyword>
<evidence type="ECO:0000313" key="14">
    <source>
        <dbReference type="Proteomes" id="UP000091820"/>
    </source>
</evidence>
<evidence type="ECO:0000256" key="7">
    <source>
        <dbReference type="ARBA" id="ARBA00023015"/>
    </source>
</evidence>
<proteinExistence type="inferred from homology"/>
<reference evidence="13" key="2">
    <citation type="submission" date="2020-05" db="UniProtKB">
        <authorList>
            <consortium name="EnsemblMetazoa"/>
        </authorList>
    </citation>
    <scope>IDENTIFICATION</scope>
    <source>
        <strain evidence="13">IAEA</strain>
    </source>
</reference>
<dbReference type="InterPro" id="IPR008967">
    <property type="entry name" value="p53-like_TF_DNA-bd_sf"/>
</dbReference>
<keyword evidence="7" id="KW-0805">Transcription regulation</keyword>
<keyword evidence="6" id="KW-0862">Zinc</keyword>
<keyword evidence="8" id="KW-0238">DNA-binding</keyword>
<comment type="similarity">
    <text evidence="3">Belongs to the p53 family.</text>
</comment>
<dbReference type="GO" id="GO:0046872">
    <property type="term" value="F:metal ion binding"/>
    <property type="evidence" value="ECO:0007669"/>
    <property type="project" value="UniProtKB-KW"/>
</dbReference>
<dbReference type="InterPro" id="IPR002117">
    <property type="entry name" value="p53_tumour_suppressor"/>
</dbReference>
<evidence type="ECO:0000256" key="3">
    <source>
        <dbReference type="ARBA" id="ARBA00006167"/>
    </source>
</evidence>
<organism evidence="13 14">
    <name type="scientific">Glossina brevipalpis</name>
    <dbReference type="NCBI Taxonomy" id="37001"/>
    <lineage>
        <taxon>Eukaryota</taxon>
        <taxon>Metazoa</taxon>
        <taxon>Ecdysozoa</taxon>
        <taxon>Arthropoda</taxon>
        <taxon>Hexapoda</taxon>
        <taxon>Insecta</taxon>
        <taxon>Pterygota</taxon>
        <taxon>Neoptera</taxon>
        <taxon>Endopterygota</taxon>
        <taxon>Diptera</taxon>
        <taxon>Brachycera</taxon>
        <taxon>Muscomorpha</taxon>
        <taxon>Hippoboscoidea</taxon>
        <taxon>Glossinidae</taxon>
        <taxon>Glossina</taxon>
    </lineage>
</organism>
<dbReference type="GO" id="GO:0006915">
    <property type="term" value="P:apoptotic process"/>
    <property type="evidence" value="ECO:0007669"/>
    <property type="project" value="UniProtKB-KW"/>
</dbReference>
<keyword evidence="9" id="KW-0010">Activator</keyword>
<evidence type="ECO:0000256" key="2">
    <source>
        <dbReference type="ARBA" id="ARBA00004123"/>
    </source>
</evidence>
<reference evidence="14" key="1">
    <citation type="submission" date="2014-03" db="EMBL/GenBank/DDBJ databases">
        <authorList>
            <person name="Aksoy S."/>
            <person name="Warren W."/>
            <person name="Wilson R.K."/>
        </authorList>
    </citation>
    <scope>NUCLEOTIDE SEQUENCE [LARGE SCALE GENOMIC DNA]</scope>
    <source>
        <strain evidence="14">IAEA</strain>
    </source>
</reference>
<comment type="cofactor">
    <cofactor evidence="1">
        <name>Zn(2+)</name>
        <dbReference type="ChEBI" id="CHEBI:29105"/>
    </cofactor>
</comment>
<evidence type="ECO:0000256" key="5">
    <source>
        <dbReference type="ARBA" id="ARBA00022723"/>
    </source>
</evidence>